<dbReference type="Pfam" id="PF00013">
    <property type="entry name" value="KH_1"/>
    <property type="match status" value="3"/>
</dbReference>
<feature type="region of interest" description="Disordered" evidence="3">
    <location>
        <begin position="1"/>
        <end position="74"/>
    </location>
</feature>
<dbReference type="Gene3D" id="3.30.1370.10">
    <property type="entry name" value="K Homology domain, type 1"/>
    <property type="match status" value="3"/>
</dbReference>
<dbReference type="AlphaFoldDB" id="A0A5C5FL58"/>
<accession>A0A5C5FL58</accession>
<feature type="domain" description="K Homology" evidence="4">
    <location>
        <begin position="369"/>
        <end position="440"/>
    </location>
</feature>
<dbReference type="InterPro" id="IPR036612">
    <property type="entry name" value="KH_dom_type_1_sf"/>
</dbReference>
<dbReference type="InterPro" id="IPR049786">
    <property type="entry name" value="Rnc1_KH-I_3"/>
</dbReference>
<organism evidence="5 6">
    <name type="scientific">Rhodotorula diobovata</name>
    <dbReference type="NCBI Taxonomy" id="5288"/>
    <lineage>
        <taxon>Eukaryota</taxon>
        <taxon>Fungi</taxon>
        <taxon>Dikarya</taxon>
        <taxon>Basidiomycota</taxon>
        <taxon>Pucciniomycotina</taxon>
        <taxon>Microbotryomycetes</taxon>
        <taxon>Sporidiobolales</taxon>
        <taxon>Sporidiobolaceae</taxon>
        <taxon>Rhodotorula</taxon>
    </lineage>
</organism>
<feature type="region of interest" description="Disordered" evidence="3">
    <location>
        <begin position="444"/>
        <end position="472"/>
    </location>
</feature>
<dbReference type="Proteomes" id="UP000311382">
    <property type="component" value="Unassembled WGS sequence"/>
</dbReference>
<proteinExistence type="predicted"/>
<reference evidence="5 6" key="1">
    <citation type="submission" date="2019-03" db="EMBL/GenBank/DDBJ databases">
        <title>Rhodosporidium diobovatum UCD-FST 08-225 genome sequencing, assembly, and annotation.</title>
        <authorList>
            <person name="Fakankun I.U."/>
            <person name="Fristensky B."/>
            <person name="Levin D.B."/>
        </authorList>
    </citation>
    <scope>NUCLEOTIDE SEQUENCE [LARGE SCALE GENOMIC DNA]</scope>
    <source>
        <strain evidence="5 6">UCD-FST 08-225</strain>
    </source>
</reference>
<keyword evidence="1" id="KW-0677">Repeat</keyword>
<dbReference type="SUPFAM" id="SSF54791">
    <property type="entry name" value="Eukaryotic type KH-domain (KH-domain type I)"/>
    <property type="match status" value="3"/>
</dbReference>
<dbReference type="PROSITE" id="PS50084">
    <property type="entry name" value="KH_TYPE_1"/>
    <property type="match status" value="3"/>
</dbReference>
<dbReference type="OrthoDB" id="1937934at2759"/>
<evidence type="ECO:0000256" key="2">
    <source>
        <dbReference type="PROSITE-ProRule" id="PRU00117"/>
    </source>
</evidence>
<dbReference type="CDD" id="cd22457">
    <property type="entry name" value="KH-I_Rnc1_rpt3"/>
    <property type="match status" value="1"/>
</dbReference>
<feature type="compositionally biased region" description="Gly residues" evidence="3">
    <location>
        <begin position="320"/>
        <end position="352"/>
    </location>
</feature>
<feature type="domain" description="K Homology" evidence="4">
    <location>
        <begin position="169"/>
        <end position="240"/>
    </location>
</feature>
<sequence length="472" mass="47935">MSDSAAPSSPSAAAPAATPAPAAAAAAAAPSSSSSSSQQGPPANTPAAAPTAATIANSANPDAYEGIHQPGQTEDDGLTLRALVSSKEAGVIIGRGGATIAQIRQDATVKAGVSKVVPGVPDRVLSIGGTVDSVAKAYSLVAQTILENPVPSPTSASAPEGGAAPSPSASASIRLLISHLLIGSVIGKGGSKIRQIQELASARMVASKEMLPQSTERIVEVTGQPEGVRIAVQEIAKCLIDDWDRSQGTVLYHPGAEGLGGGAGASAGPQGQHVPQQQQQQQGNGYPQQQGQFGAGQPRQPRGAPMGGAPGQGQQQQQQQGGGFRNGAQGGPGPRRQSGSGGAGQGQQGGFAPGQSLAGTVVGNESDPNWREQKISIPSDMVGCIIGRGGTKINEIRRLSGSRINIAKTAHDETGERMFVISGLPENNEKALFLLYNQLESEKERRVQSVQEEQAAQQQQQQQQGEAGAGEA</sequence>
<dbReference type="STRING" id="5288.A0A5C5FL58"/>
<dbReference type="InterPro" id="IPR004087">
    <property type="entry name" value="KH_dom"/>
</dbReference>
<dbReference type="InterPro" id="IPR004088">
    <property type="entry name" value="KH_dom_type_1"/>
</dbReference>
<keyword evidence="6" id="KW-1185">Reference proteome</keyword>
<dbReference type="PANTHER" id="PTHR10288">
    <property type="entry name" value="KH DOMAIN CONTAINING RNA BINDING PROTEIN"/>
    <property type="match status" value="1"/>
</dbReference>
<dbReference type="CDD" id="cd22455">
    <property type="entry name" value="KH-I_Rnc1_rpt1"/>
    <property type="match status" value="1"/>
</dbReference>
<feature type="region of interest" description="Disordered" evidence="3">
    <location>
        <begin position="251"/>
        <end position="373"/>
    </location>
</feature>
<feature type="compositionally biased region" description="Low complexity" evidence="3">
    <location>
        <begin position="1"/>
        <end position="61"/>
    </location>
</feature>
<evidence type="ECO:0000313" key="5">
    <source>
        <dbReference type="EMBL" id="TNY17593.1"/>
    </source>
</evidence>
<protein>
    <recommendedName>
        <fullName evidence="4">K Homology domain-containing protein</fullName>
    </recommendedName>
</protein>
<dbReference type="SMART" id="SM00322">
    <property type="entry name" value="KH"/>
    <property type="match status" value="3"/>
</dbReference>
<feature type="domain" description="K Homology" evidence="4">
    <location>
        <begin position="76"/>
        <end position="146"/>
    </location>
</feature>
<feature type="compositionally biased region" description="Low complexity" evidence="3">
    <location>
        <begin position="266"/>
        <end position="304"/>
    </location>
</feature>
<comment type="caution">
    <text evidence="5">The sequence shown here is derived from an EMBL/GenBank/DDBJ whole genome shotgun (WGS) entry which is preliminary data.</text>
</comment>
<evidence type="ECO:0000259" key="4">
    <source>
        <dbReference type="SMART" id="SM00322"/>
    </source>
</evidence>
<evidence type="ECO:0000256" key="1">
    <source>
        <dbReference type="ARBA" id="ARBA00022737"/>
    </source>
</evidence>
<feature type="compositionally biased region" description="Low complexity" evidence="3">
    <location>
        <begin position="451"/>
        <end position="466"/>
    </location>
</feature>
<dbReference type="EMBL" id="SOZI01000189">
    <property type="protein sequence ID" value="TNY17593.1"/>
    <property type="molecule type" value="Genomic_DNA"/>
</dbReference>
<keyword evidence="2" id="KW-0694">RNA-binding</keyword>
<evidence type="ECO:0000313" key="6">
    <source>
        <dbReference type="Proteomes" id="UP000311382"/>
    </source>
</evidence>
<dbReference type="CDD" id="cd22456">
    <property type="entry name" value="KH-I_Rnc1_rpt2"/>
    <property type="match status" value="1"/>
</dbReference>
<gene>
    <name evidence="5" type="ORF">DMC30DRAFT_356876</name>
</gene>
<evidence type="ECO:0000256" key="3">
    <source>
        <dbReference type="SAM" id="MobiDB-lite"/>
    </source>
</evidence>
<name>A0A5C5FL58_9BASI</name>
<dbReference type="GO" id="GO:0003723">
    <property type="term" value="F:RNA binding"/>
    <property type="evidence" value="ECO:0007669"/>
    <property type="project" value="UniProtKB-UniRule"/>
</dbReference>